<proteinExistence type="predicted"/>
<name>A0ACB8XQI0_ARCLA</name>
<reference evidence="2" key="1">
    <citation type="journal article" date="2022" name="Mol. Ecol. Resour.">
        <title>The genomes of chicory, endive, great burdock and yacon provide insights into Asteraceae palaeo-polyploidization history and plant inulin production.</title>
        <authorList>
            <person name="Fan W."/>
            <person name="Wang S."/>
            <person name="Wang H."/>
            <person name="Wang A."/>
            <person name="Jiang F."/>
            <person name="Liu H."/>
            <person name="Zhao H."/>
            <person name="Xu D."/>
            <person name="Zhang Y."/>
        </authorList>
    </citation>
    <scope>NUCLEOTIDE SEQUENCE [LARGE SCALE GENOMIC DNA]</scope>
    <source>
        <strain evidence="2">cv. Niubang</strain>
    </source>
</reference>
<keyword evidence="2" id="KW-1185">Reference proteome</keyword>
<gene>
    <name evidence="1" type="ORF">L6452_38955</name>
</gene>
<evidence type="ECO:0000313" key="1">
    <source>
        <dbReference type="EMBL" id="KAI3672855.1"/>
    </source>
</evidence>
<accession>A0ACB8XQI0</accession>
<dbReference type="Proteomes" id="UP001055879">
    <property type="component" value="Linkage Group LG15"/>
</dbReference>
<sequence length="653" mass="73142">MKATPLLICSPDFHFSPVTKNKTIKQKKCSLEINREFSTEKAIRKTRSMNSHFLVDMDEPLNIDHDEISAELVSVTRSSDAAETVNPHTSCVQPGEVLALMGPSGGGKTTLLNLLSGRLKNTSGSITYNDHPYHKSLRPRIGYVLQDDVVFPHLTIKETLTYTALLRLPSTLNRKQKTDRAINIIAELDLERCQDTLIGGPFTRGISGGERKRVCIGSEILLNPSLLFLDEPTSGLDSTTALRIVQTLKNMALAGKTVVATIHQPSSRLFAKFDKLFLLGKGSFLYAGKASEAMTYFSSIGCSPYIAMNPAEFLIDLANGNMNDKSVPSELGNKFIPCIEKEPSPMDVHEYLLEAYEARLGTRRKLKMPLLTNGECEIQDLGATWFEQFIILFNRGFKERRHVYLSTMRVIQVMATALIVALLWWHPYASSSTPDRLHEQTGLLFFISVFWTFFPLFTAIFTFPMERPVLAKEISVGMYNLSAYLIAKNMSDIPLDLILPLLFISIVYFLVGLMRSFNAFMVTLFTVFLCVIAAQGLGQAIGAAFHDTRKATTLASITVMAFMLAGGFFVQHVPPFMSWIRYISFNYHTYRLLLKIQDHCLHSTLESGLCKSGSVSKANLDWGGVEVGALLIMVFGYRLLAYIFLRKMKLMYI</sequence>
<dbReference type="EMBL" id="CM042061">
    <property type="protein sequence ID" value="KAI3672855.1"/>
    <property type="molecule type" value="Genomic_DNA"/>
</dbReference>
<reference evidence="1 2" key="2">
    <citation type="journal article" date="2022" name="Mol. Ecol. Resour.">
        <title>The genomes of chicory, endive, great burdock and yacon provide insights into Asteraceae paleo-polyploidization history and plant inulin production.</title>
        <authorList>
            <person name="Fan W."/>
            <person name="Wang S."/>
            <person name="Wang H."/>
            <person name="Wang A."/>
            <person name="Jiang F."/>
            <person name="Liu H."/>
            <person name="Zhao H."/>
            <person name="Xu D."/>
            <person name="Zhang Y."/>
        </authorList>
    </citation>
    <scope>NUCLEOTIDE SEQUENCE [LARGE SCALE GENOMIC DNA]</scope>
    <source>
        <strain evidence="2">cv. Niubang</strain>
    </source>
</reference>
<organism evidence="1 2">
    <name type="scientific">Arctium lappa</name>
    <name type="common">Greater burdock</name>
    <name type="synonym">Lappa major</name>
    <dbReference type="NCBI Taxonomy" id="4217"/>
    <lineage>
        <taxon>Eukaryota</taxon>
        <taxon>Viridiplantae</taxon>
        <taxon>Streptophyta</taxon>
        <taxon>Embryophyta</taxon>
        <taxon>Tracheophyta</taxon>
        <taxon>Spermatophyta</taxon>
        <taxon>Magnoliopsida</taxon>
        <taxon>eudicotyledons</taxon>
        <taxon>Gunneridae</taxon>
        <taxon>Pentapetalae</taxon>
        <taxon>asterids</taxon>
        <taxon>campanulids</taxon>
        <taxon>Asterales</taxon>
        <taxon>Asteraceae</taxon>
        <taxon>Carduoideae</taxon>
        <taxon>Cardueae</taxon>
        <taxon>Arctiinae</taxon>
        <taxon>Arctium</taxon>
    </lineage>
</organism>
<comment type="caution">
    <text evidence="1">The sequence shown here is derived from an EMBL/GenBank/DDBJ whole genome shotgun (WGS) entry which is preliminary data.</text>
</comment>
<evidence type="ECO:0000313" key="2">
    <source>
        <dbReference type="Proteomes" id="UP001055879"/>
    </source>
</evidence>
<protein>
    <submittedName>
        <fullName evidence="1">Uncharacterized protein</fullName>
    </submittedName>
</protein>